<dbReference type="RefSeq" id="WP_149404292.1">
    <property type="nucleotide sequence ID" value="NZ_BIXY01000114.1"/>
</dbReference>
<gene>
    <name evidence="1" type="ORF">KDI_50280</name>
</gene>
<dbReference type="Proteomes" id="UP000322530">
    <property type="component" value="Unassembled WGS sequence"/>
</dbReference>
<dbReference type="AlphaFoldDB" id="A0A5A5TKM5"/>
<comment type="caution">
    <text evidence="1">The sequence shown here is derived from an EMBL/GenBank/DDBJ whole genome shotgun (WGS) entry which is preliminary data.</text>
</comment>
<organism evidence="1 2">
    <name type="scientific">Dictyobacter arantiisoli</name>
    <dbReference type="NCBI Taxonomy" id="2014874"/>
    <lineage>
        <taxon>Bacteria</taxon>
        <taxon>Bacillati</taxon>
        <taxon>Chloroflexota</taxon>
        <taxon>Ktedonobacteria</taxon>
        <taxon>Ktedonobacterales</taxon>
        <taxon>Dictyobacteraceae</taxon>
        <taxon>Dictyobacter</taxon>
    </lineage>
</organism>
<sequence>MRAEVATEVRFPVNRTTISPQRAARMGSVPTAVLLVRDGVSALCAIQEAVQSDQKRLPGILCRLGGQQTFKDRSR</sequence>
<dbReference type="EMBL" id="BIXY01000114">
    <property type="protein sequence ID" value="GCF11464.1"/>
    <property type="molecule type" value="Genomic_DNA"/>
</dbReference>
<protein>
    <submittedName>
        <fullName evidence="1">Uncharacterized protein</fullName>
    </submittedName>
</protein>
<reference evidence="1 2" key="1">
    <citation type="submission" date="2019-01" db="EMBL/GenBank/DDBJ databases">
        <title>Draft genome sequence of Dictyobacter sp. Uno17.</title>
        <authorList>
            <person name="Wang C.M."/>
            <person name="Zheng Y."/>
            <person name="Sakai Y."/>
            <person name="Abe K."/>
            <person name="Yokota A."/>
            <person name="Yabe S."/>
        </authorList>
    </citation>
    <scope>NUCLEOTIDE SEQUENCE [LARGE SCALE GENOMIC DNA]</scope>
    <source>
        <strain evidence="1 2">Uno17</strain>
    </source>
</reference>
<keyword evidence="2" id="KW-1185">Reference proteome</keyword>
<proteinExistence type="predicted"/>
<evidence type="ECO:0000313" key="2">
    <source>
        <dbReference type="Proteomes" id="UP000322530"/>
    </source>
</evidence>
<accession>A0A5A5TKM5</accession>
<evidence type="ECO:0000313" key="1">
    <source>
        <dbReference type="EMBL" id="GCF11464.1"/>
    </source>
</evidence>
<name>A0A5A5TKM5_9CHLR</name>